<dbReference type="OrthoDB" id="1470350at2759"/>
<protein>
    <recommendedName>
        <fullName evidence="9">Cytochrome P450</fullName>
    </recommendedName>
</protein>
<comment type="caution">
    <text evidence="7">The sequence shown here is derived from an EMBL/GenBank/DDBJ whole genome shotgun (WGS) entry which is preliminary data.</text>
</comment>
<dbReference type="CDD" id="cd11059">
    <property type="entry name" value="CYP_fungal"/>
    <property type="match status" value="1"/>
</dbReference>
<keyword evidence="6" id="KW-0560">Oxidoreductase</keyword>
<dbReference type="Pfam" id="PF00067">
    <property type="entry name" value="p450"/>
    <property type="match status" value="1"/>
</dbReference>
<evidence type="ECO:0000256" key="5">
    <source>
        <dbReference type="PIRSR" id="PIRSR602403-1"/>
    </source>
</evidence>
<keyword evidence="3 5" id="KW-0479">Metal-binding</keyword>
<comment type="cofactor">
    <cofactor evidence="1 5">
        <name>heme</name>
        <dbReference type="ChEBI" id="CHEBI:30413"/>
    </cofactor>
</comment>
<dbReference type="AlphaFoldDB" id="A0A9N8PCD0"/>
<dbReference type="Gene3D" id="1.10.630.10">
    <property type="entry name" value="Cytochrome P450"/>
    <property type="match status" value="1"/>
</dbReference>
<reference evidence="7" key="1">
    <citation type="submission" date="2020-06" db="EMBL/GenBank/DDBJ databases">
        <authorList>
            <person name="Onetto C."/>
        </authorList>
    </citation>
    <scope>NUCLEOTIDE SEQUENCE</scope>
</reference>
<evidence type="ECO:0000256" key="6">
    <source>
        <dbReference type="RuleBase" id="RU000461"/>
    </source>
</evidence>
<evidence type="ECO:0000256" key="4">
    <source>
        <dbReference type="ARBA" id="ARBA00023004"/>
    </source>
</evidence>
<dbReference type="PRINTS" id="PR00385">
    <property type="entry name" value="P450"/>
</dbReference>
<evidence type="ECO:0000256" key="2">
    <source>
        <dbReference type="ARBA" id="ARBA00010617"/>
    </source>
</evidence>
<dbReference type="GO" id="GO:0020037">
    <property type="term" value="F:heme binding"/>
    <property type="evidence" value="ECO:0007669"/>
    <property type="project" value="InterPro"/>
</dbReference>
<dbReference type="Proteomes" id="UP000714618">
    <property type="component" value="Unassembled WGS sequence"/>
</dbReference>
<feature type="binding site" description="axial binding residue" evidence="5">
    <location>
        <position position="482"/>
    </location>
    <ligand>
        <name>heme</name>
        <dbReference type="ChEBI" id="CHEBI:30413"/>
    </ligand>
    <ligandPart>
        <name>Fe</name>
        <dbReference type="ChEBI" id="CHEBI:18248"/>
    </ligandPart>
</feature>
<comment type="similarity">
    <text evidence="2 6">Belongs to the cytochrome P450 family.</text>
</comment>
<evidence type="ECO:0000256" key="1">
    <source>
        <dbReference type="ARBA" id="ARBA00001971"/>
    </source>
</evidence>
<feature type="non-terminal residue" evidence="7">
    <location>
        <position position="1"/>
    </location>
</feature>
<evidence type="ECO:0000313" key="8">
    <source>
        <dbReference type="Proteomes" id="UP000714618"/>
    </source>
</evidence>
<accession>A0A9N8PCD0</accession>
<evidence type="ECO:0000313" key="7">
    <source>
        <dbReference type="EMBL" id="CAD0089591.1"/>
    </source>
</evidence>
<dbReference type="InterPro" id="IPR036396">
    <property type="entry name" value="Cyt_P450_sf"/>
</dbReference>
<keyword evidence="6" id="KW-0503">Monooxygenase</keyword>
<dbReference type="PANTHER" id="PTHR24305">
    <property type="entry name" value="CYTOCHROME P450"/>
    <property type="match status" value="1"/>
</dbReference>
<dbReference type="GO" id="GO:0016705">
    <property type="term" value="F:oxidoreductase activity, acting on paired donors, with incorporation or reduction of molecular oxygen"/>
    <property type="evidence" value="ECO:0007669"/>
    <property type="project" value="InterPro"/>
</dbReference>
<dbReference type="SUPFAM" id="SSF48264">
    <property type="entry name" value="Cytochrome P450"/>
    <property type="match status" value="1"/>
</dbReference>
<gene>
    <name evidence="7" type="ORF">AWRI4233_LOCUS2418</name>
</gene>
<evidence type="ECO:0000256" key="3">
    <source>
        <dbReference type="ARBA" id="ARBA00022723"/>
    </source>
</evidence>
<dbReference type="InterPro" id="IPR002403">
    <property type="entry name" value="Cyt_P450_E_grp-IV"/>
</dbReference>
<keyword evidence="8" id="KW-1185">Reference proteome</keyword>
<proteinExistence type="inferred from homology"/>
<dbReference type="EMBL" id="CAIJEO010000003">
    <property type="protein sequence ID" value="CAD0089591.1"/>
    <property type="molecule type" value="Genomic_DNA"/>
</dbReference>
<name>A0A9N8PCD0_9PEZI</name>
<evidence type="ECO:0008006" key="9">
    <source>
        <dbReference type="Google" id="ProtNLM"/>
    </source>
</evidence>
<dbReference type="GO" id="GO:0004497">
    <property type="term" value="F:monooxygenase activity"/>
    <property type="evidence" value="ECO:0007669"/>
    <property type="project" value="UniProtKB-KW"/>
</dbReference>
<dbReference type="PANTHER" id="PTHR24305:SF166">
    <property type="entry name" value="CYTOCHROME P450 12A4, MITOCHONDRIAL-RELATED"/>
    <property type="match status" value="1"/>
</dbReference>
<dbReference type="InterPro" id="IPR050121">
    <property type="entry name" value="Cytochrome_P450_monoxygenase"/>
</dbReference>
<dbReference type="GO" id="GO:0005506">
    <property type="term" value="F:iron ion binding"/>
    <property type="evidence" value="ECO:0007669"/>
    <property type="project" value="InterPro"/>
</dbReference>
<organism evidence="7 8">
    <name type="scientific">Aureobasidium mustum</name>
    <dbReference type="NCBI Taxonomy" id="2773714"/>
    <lineage>
        <taxon>Eukaryota</taxon>
        <taxon>Fungi</taxon>
        <taxon>Dikarya</taxon>
        <taxon>Ascomycota</taxon>
        <taxon>Pezizomycotina</taxon>
        <taxon>Dothideomycetes</taxon>
        <taxon>Dothideomycetidae</taxon>
        <taxon>Dothideales</taxon>
        <taxon>Saccotheciaceae</taxon>
        <taxon>Aureobasidium</taxon>
    </lineage>
</organism>
<dbReference type="InterPro" id="IPR001128">
    <property type="entry name" value="Cyt_P450"/>
</dbReference>
<sequence length="539" mass="59003">RMLVSVVLGATILCASSIVLYRFVIAPVFISPLSKIPSAHPTSSLSPAWILWIRWCGRENATVLAAHERLGPLIRLGPNEISVNCVNGGIRTVYTGGFEKGEWYSNAFSAYGGVHNMFSMEKRDVHSARKRMISNVYAKSSLQASPAVREISDTILCRRMLSRIAAAPEGVLEAYELFSAVTLDVVTAYIYGLEQGSNFTDNPEIGAKWLHDYKSRQPYLFWLQEMPNVFQLFSKLGLGRWLIPEWVGRKSVAIEDQCLEWCDAAEAAILSGKAAGSARYCPTVYGQLRGMLKKQEKSTEKPNNKLSQEQRLDLASEMLDHLAAGFDTSGITLTYLAWELSRPCNAAIQSALRKELVALRLDCSTATGESATSLPSPKDIDELPLLHAIVMETLRLHAAIPGGQPRITPANTTLGPPGAEVHGIPAGVRVVSAAHSLHRNPEVFPEPGCWRPERWLDEKGGVDGGGEKARWFWAFGSGGRMCVGSNLAILEMKGIVAAIWSDFETTIVDDAGMEHVDGYLAEPRGSSDGSFLRLRCGKI</sequence>
<keyword evidence="5 6" id="KW-0349">Heme</keyword>
<dbReference type="PRINTS" id="PR00465">
    <property type="entry name" value="EP450IV"/>
</dbReference>
<keyword evidence="4 5" id="KW-0408">Iron</keyword>
<dbReference type="InterPro" id="IPR017972">
    <property type="entry name" value="Cyt_P450_CS"/>
</dbReference>
<dbReference type="PROSITE" id="PS00086">
    <property type="entry name" value="CYTOCHROME_P450"/>
    <property type="match status" value="1"/>
</dbReference>